<dbReference type="RefSeq" id="WP_317226379.1">
    <property type="nucleotide sequence ID" value="NZ_JAWJEJ010000001.1"/>
</dbReference>
<keyword evidence="8" id="KW-0282">Flagellum</keyword>
<proteinExistence type="inferred from homology"/>
<accession>A0ABU3Y743</accession>
<evidence type="ECO:0000313" key="9">
    <source>
        <dbReference type="Proteomes" id="UP001273531"/>
    </source>
</evidence>
<comment type="caution">
    <text evidence="8">The sequence shown here is derived from an EMBL/GenBank/DDBJ whole genome shotgun (WGS) entry which is preliminary data.</text>
</comment>
<evidence type="ECO:0000256" key="7">
    <source>
        <dbReference type="RuleBase" id="RU362064"/>
    </source>
</evidence>
<keyword evidence="4 7" id="KW-0472">Membrane</keyword>
<gene>
    <name evidence="8" type="primary">fliO</name>
    <name evidence="8" type="ORF">RZN05_09525</name>
</gene>
<keyword evidence="8" id="KW-0966">Cell projection</keyword>
<comment type="subcellular location">
    <subcellularLocation>
        <location evidence="7">Cell membrane</location>
    </subcellularLocation>
    <subcellularLocation>
        <location evidence="7">Bacterial flagellum basal body</location>
    </subcellularLocation>
</comment>
<dbReference type="EMBL" id="JAWJEJ010000001">
    <property type="protein sequence ID" value="MDV3457221.1"/>
    <property type="molecule type" value="Genomic_DNA"/>
</dbReference>
<evidence type="ECO:0000256" key="1">
    <source>
        <dbReference type="ARBA" id="ARBA00022475"/>
    </source>
</evidence>
<comment type="similarity">
    <text evidence="6 7">Belongs to the FliO/MopB family.</text>
</comment>
<protein>
    <recommendedName>
        <fullName evidence="7">Flagellar protein</fullName>
    </recommendedName>
</protein>
<keyword evidence="8" id="KW-0969">Cilium</keyword>
<organism evidence="8 9">
    <name type="scientific">Sphingomonas agrestis</name>
    <dbReference type="NCBI Taxonomy" id="3080540"/>
    <lineage>
        <taxon>Bacteria</taxon>
        <taxon>Pseudomonadati</taxon>
        <taxon>Pseudomonadota</taxon>
        <taxon>Alphaproteobacteria</taxon>
        <taxon>Sphingomonadales</taxon>
        <taxon>Sphingomonadaceae</taxon>
        <taxon>Sphingomonas</taxon>
    </lineage>
</organism>
<dbReference type="NCBIfam" id="TIGR03500">
    <property type="entry name" value="FliO_TIGR"/>
    <property type="match status" value="1"/>
</dbReference>
<evidence type="ECO:0000256" key="6">
    <source>
        <dbReference type="ARBA" id="ARBA00037937"/>
    </source>
</evidence>
<keyword evidence="9" id="KW-1185">Reference proteome</keyword>
<dbReference type="InterPro" id="IPR022781">
    <property type="entry name" value="Flagellar_biosynth_FliO"/>
</dbReference>
<sequence length="112" mass="11700">MDSTIGAALSGLLGTIIALAVVLGLAWVSLRALRKWQDRGLGGRDGGAERQIRFVRALPVGQRERLVLVEAEGELMLVGVTSGSISLLRNWGTGASPAQPVEAAPPASETIQ</sequence>
<keyword evidence="1 7" id="KW-1003">Cell membrane</keyword>
<dbReference type="PANTHER" id="PTHR38766:SF1">
    <property type="entry name" value="FLAGELLAR PROTEIN FLIO"/>
    <property type="match status" value="1"/>
</dbReference>
<evidence type="ECO:0000256" key="2">
    <source>
        <dbReference type="ARBA" id="ARBA00022692"/>
    </source>
</evidence>
<keyword evidence="5 7" id="KW-0975">Bacterial flagellum</keyword>
<feature type="transmembrane region" description="Helical" evidence="7">
    <location>
        <begin position="6"/>
        <end position="30"/>
    </location>
</feature>
<dbReference type="Pfam" id="PF04347">
    <property type="entry name" value="FliO"/>
    <property type="match status" value="1"/>
</dbReference>
<name>A0ABU3Y743_9SPHN</name>
<reference evidence="8 9" key="1">
    <citation type="submission" date="2023-10" db="EMBL/GenBank/DDBJ databases">
        <title>Sphingomonas sp. HF-S4 16S ribosomal RNA gene Genome sequencing and assembly.</title>
        <authorList>
            <person name="Lee H."/>
        </authorList>
    </citation>
    <scope>NUCLEOTIDE SEQUENCE [LARGE SCALE GENOMIC DNA]</scope>
    <source>
        <strain evidence="8 9">HF-S4</strain>
    </source>
</reference>
<evidence type="ECO:0000256" key="5">
    <source>
        <dbReference type="ARBA" id="ARBA00023143"/>
    </source>
</evidence>
<keyword evidence="2 7" id="KW-0812">Transmembrane</keyword>
<evidence type="ECO:0000256" key="4">
    <source>
        <dbReference type="ARBA" id="ARBA00023136"/>
    </source>
</evidence>
<evidence type="ECO:0000313" key="8">
    <source>
        <dbReference type="EMBL" id="MDV3457221.1"/>
    </source>
</evidence>
<evidence type="ECO:0000256" key="3">
    <source>
        <dbReference type="ARBA" id="ARBA00022989"/>
    </source>
</evidence>
<dbReference type="InterPro" id="IPR052205">
    <property type="entry name" value="FliO/MopB"/>
</dbReference>
<keyword evidence="3 7" id="KW-1133">Transmembrane helix</keyword>
<dbReference type="PANTHER" id="PTHR38766">
    <property type="entry name" value="FLAGELLAR PROTEIN FLIO"/>
    <property type="match status" value="1"/>
</dbReference>
<dbReference type="Proteomes" id="UP001273531">
    <property type="component" value="Unassembled WGS sequence"/>
</dbReference>